<proteinExistence type="predicted"/>
<name>A0A6N3F7X8_ENTCA</name>
<reference evidence="2" key="1">
    <citation type="submission" date="2019-11" db="EMBL/GenBank/DDBJ databases">
        <authorList>
            <person name="Feng L."/>
        </authorList>
    </citation>
    <scope>NUCLEOTIDE SEQUENCE</scope>
    <source>
        <strain evidence="2">ECasseliflavusLFYP2</strain>
    </source>
</reference>
<accession>A0A6N3F7X8</accession>
<keyword evidence="1" id="KW-0812">Transmembrane</keyword>
<gene>
    <name evidence="2" type="ORF">ECLFYP2_00267</name>
</gene>
<sequence>MQTNKRTTSKSKNDVVRENHLCLVFCVLLFCFTISHFFILSVESAEVSDTDSNQMEGTLAAILNSERINPEPTKPLTEPLLEIVTELPDSELMVPFLELIYAVTPSEGETLEEVYVKVNGVFDRHLYQRKAGEPEVTERTFGEARLFLSTDEQKSKFELVAVDSSNLSAIYPIEQSFFMAENPVPPLPSTADVSTIDSHGEEVTFINNRLQLQLSSSHYNQEDRMKNESAVLQLLDELSYYDIEMIAGPDKNGSVTVGLKQNSYSSLYHLINDLPSFSDFLITDAKIEEIDLATAELIPSEDSSINRSGELEPKMVKIGWVPGLFFRRYQHDMIGFKLQEETSFLNQESFPETYLSRAMINKKIDEVVSEIDGVRIDGNQANDLSGTKLFSSMNIRNVHLEGNYPFVRVSLPSHSPRGLIKNAKTLLKDHWEVFEKSYLMIVTDIESSSSVGIPEVNTLGRQLPEFEHEVYRYWATINKYGTVSSLIEIGLKGLSITMKVMLGIMMLCVTLTSGIIVYRRKKRVL</sequence>
<feature type="transmembrane region" description="Helical" evidence="1">
    <location>
        <begin position="500"/>
        <end position="518"/>
    </location>
</feature>
<evidence type="ECO:0000313" key="2">
    <source>
        <dbReference type="EMBL" id="VYU48125.1"/>
    </source>
</evidence>
<organism evidence="2">
    <name type="scientific">Enterococcus casseliflavus</name>
    <name type="common">Enterococcus flavescens</name>
    <dbReference type="NCBI Taxonomy" id="37734"/>
    <lineage>
        <taxon>Bacteria</taxon>
        <taxon>Bacillati</taxon>
        <taxon>Bacillota</taxon>
        <taxon>Bacilli</taxon>
        <taxon>Lactobacillales</taxon>
        <taxon>Enterococcaceae</taxon>
        <taxon>Enterococcus</taxon>
    </lineage>
</organism>
<dbReference type="RefSeq" id="WP_421758354.1">
    <property type="nucleotide sequence ID" value="NZ_CACRTX010000016.1"/>
</dbReference>
<dbReference type="EMBL" id="CACRTX010000016">
    <property type="protein sequence ID" value="VYU48125.1"/>
    <property type="molecule type" value="Genomic_DNA"/>
</dbReference>
<feature type="transmembrane region" description="Helical" evidence="1">
    <location>
        <begin position="21"/>
        <end position="42"/>
    </location>
</feature>
<keyword evidence="1" id="KW-0472">Membrane</keyword>
<evidence type="ECO:0000256" key="1">
    <source>
        <dbReference type="SAM" id="Phobius"/>
    </source>
</evidence>
<keyword evidence="1" id="KW-1133">Transmembrane helix</keyword>
<protein>
    <submittedName>
        <fullName evidence="2">Uncharacterized protein</fullName>
    </submittedName>
</protein>
<dbReference type="AlphaFoldDB" id="A0A6N3F7X8"/>